<dbReference type="InterPro" id="IPR037119">
    <property type="entry name" value="Haem_oxidase_HugZ-like_sf"/>
</dbReference>
<dbReference type="RefSeq" id="WP_103936632.1">
    <property type="nucleotide sequence ID" value="NZ_FNVO01000002.1"/>
</dbReference>
<protein>
    <recommendedName>
        <fullName evidence="3">DUF2470 domain-containing protein</fullName>
    </recommendedName>
</protein>
<dbReference type="Gene3D" id="3.20.180.10">
    <property type="entry name" value="PNP-oxidase-like"/>
    <property type="match status" value="1"/>
</dbReference>
<sequence>MRRATAAERARTLAYGIAGGVIVPAGQEQDTAVGPPAPVAAHVTGPAGRPLLLVPAASPVAAALRDEPDLPATLRICDVAPVPLADRLRGRAWLHGRLTALDDREEAEDAALRLWHLHSRPEALEIRDARGGAWTVLALEVAEVEVSDAWGHAVVEPEEYRAALPDPFVVIEHGMLTHLDRCHRAELAWLFQERFGPIDGEPVVRPLALDRHGLWLRCLLRDADGFESFDLYVEFPAPVRDLHGLRRVCRRLLAPAAQ</sequence>
<keyword evidence="2" id="KW-1185">Reference proteome</keyword>
<dbReference type="SUPFAM" id="SSF50475">
    <property type="entry name" value="FMN-binding split barrel"/>
    <property type="match status" value="1"/>
</dbReference>
<dbReference type="AlphaFoldDB" id="A0A1H5VMB9"/>
<organism evidence="1 2">
    <name type="scientific">Thermomonospora echinospora</name>
    <dbReference type="NCBI Taxonomy" id="1992"/>
    <lineage>
        <taxon>Bacteria</taxon>
        <taxon>Bacillati</taxon>
        <taxon>Actinomycetota</taxon>
        <taxon>Actinomycetes</taxon>
        <taxon>Streptosporangiales</taxon>
        <taxon>Thermomonosporaceae</taxon>
        <taxon>Thermomonospora</taxon>
    </lineage>
</organism>
<evidence type="ECO:0000313" key="1">
    <source>
        <dbReference type="EMBL" id="SEF88333.1"/>
    </source>
</evidence>
<dbReference type="Proteomes" id="UP000236723">
    <property type="component" value="Unassembled WGS sequence"/>
</dbReference>
<accession>A0A1H5VMB9</accession>
<evidence type="ECO:0008006" key="3">
    <source>
        <dbReference type="Google" id="ProtNLM"/>
    </source>
</evidence>
<dbReference type="EMBL" id="FNVO01000002">
    <property type="protein sequence ID" value="SEF88333.1"/>
    <property type="molecule type" value="Genomic_DNA"/>
</dbReference>
<name>A0A1H5VMB9_9ACTN</name>
<reference evidence="2" key="1">
    <citation type="submission" date="2016-10" db="EMBL/GenBank/DDBJ databases">
        <authorList>
            <person name="Varghese N."/>
            <person name="Submissions S."/>
        </authorList>
    </citation>
    <scope>NUCLEOTIDE SEQUENCE [LARGE SCALE GENOMIC DNA]</scope>
    <source>
        <strain evidence="2">DSM 43163</strain>
    </source>
</reference>
<gene>
    <name evidence="1" type="ORF">SAMN04489712_102375</name>
</gene>
<dbReference type="OrthoDB" id="3381348at2"/>
<evidence type="ECO:0000313" key="2">
    <source>
        <dbReference type="Proteomes" id="UP000236723"/>
    </source>
</evidence>
<proteinExistence type="predicted"/>